<dbReference type="Proteomes" id="UP000253061">
    <property type="component" value="Unassembled WGS sequence"/>
</dbReference>
<organism evidence="1 2">
    <name type="scientific">Thalassospira profundimaris</name>
    <dbReference type="NCBI Taxonomy" id="502049"/>
    <lineage>
        <taxon>Bacteria</taxon>
        <taxon>Pseudomonadati</taxon>
        <taxon>Pseudomonadota</taxon>
        <taxon>Alphaproteobacteria</taxon>
        <taxon>Rhodospirillales</taxon>
        <taxon>Thalassospiraceae</taxon>
        <taxon>Thalassospira</taxon>
    </lineage>
</organism>
<evidence type="ECO:0000313" key="1">
    <source>
        <dbReference type="EMBL" id="RCK25362.1"/>
    </source>
</evidence>
<dbReference type="EMBL" id="JPWB01000001">
    <property type="protein sequence ID" value="RCK25362.1"/>
    <property type="molecule type" value="Genomic_DNA"/>
</dbReference>
<protein>
    <submittedName>
        <fullName evidence="1">Uncharacterized protein</fullName>
    </submittedName>
</protein>
<proteinExistence type="predicted"/>
<gene>
    <name evidence="1" type="ORF">TH6_01720</name>
</gene>
<dbReference type="AlphaFoldDB" id="A0A367VLS6"/>
<evidence type="ECO:0000313" key="2">
    <source>
        <dbReference type="Proteomes" id="UP000253061"/>
    </source>
</evidence>
<name>A0A367VLS6_9PROT</name>
<sequence length="100" mass="11518">MDERDREEQLLERCARVGRGTASCAFPSSPMEANAFRVASMILRSKFPKEADRLLVASQNYFDINPDELVETAEALRRNWVPSLPRFRDFLSEKLNQGVR</sequence>
<accession>A0A367VLS6</accession>
<comment type="caution">
    <text evidence="1">The sequence shown here is derived from an EMBL/GenBank/DDBJ whole genome shotgun (WGS) entry which is preliminary data.</text>
</comment>
<reference evidence="1 2" key="1">
    <citation type="submission" date="2014-07" db="EMBL/GenBank/DDBJ databases">
        <title>Draft genome sequence of Thalassospira profundimaris R8-17.</title>
        <authorList>
            <person name="Lai Q."/>
            <person name="Shao Z."/>
        </authorList>
    </citation>
    <scope>NUCLEOTIDE SEQUENCE [LARGE SCALE GENOMIC DNA]</scope>
    <source>
        <strain evidence="1 2">R8-17</strain>
    </source>
</reference>